<reference evidence="2" key="2">
    <citation type="submission" date="2020-09" db="EMBL/GenBank/DDBJ databases">
        <authorList>
            <person name="Sun Q."/>
            <person name="Zhou Y."/>
        </authorList>
    </citation>
    <scope>NUCLEOTIDE SEQUENCE</scope>
    <source>
        <strain evidence="2">CGMCC 1.16012</strain>
    </source>
</reference>
<evidence type="ECO:0000259" key="1">
    <source>
        <dbReference type="PROSITE" id="PS50404"/>
    </source>
</evidence>
<dbReference type="Pfam" id="PF13410">
    <property type="entry name" value="GST_C_2"/>
    <property type="match status" value="1"/>
</dbReference>
<dbReference type="PROSITE" id="PS50404">
    <property type="entry name" value="GST_NTER"/>
    <property type="match status" value="1"/>
</dbReference>
<dbReference type="Proteomes" id="UP000606730">
    <property type="component" value="Unassembled WGS sequence"/>
</dbReference>
<proteinExistence type="predicted"/>
<dbReference type="CDD" id="cd03049">
    <property type="entry name" value="GST_N_3"/>
    <property type="match status" value="1"/>
</dbReference>
<dbReference type="AlphaFoldDB" id="A0A917AHW9"/>
<dbReference type="Pfam" id="PF13409">
    <property type="entry name" value="GST_N_2"/>
    <property type="match status" value="1"/>
</dbReference>
<reference evidence="2" key="1">
    <citation type="journal article" date="2014" name="Int. J. Syst. Evol. Microbiol.">
        <title>Complete genome sequence of Corynebacterium casei LMG S-19264T (=DSM 44701T), isolated from a smear-ripened cheese.</title>
        <authorList>
            <consortium name="US DOE Joint Genome Institute (JGI-PGF)"/>
            <person name="Walter F."/>
            <person name="Albersmeier A."/>
            <person name="Kalinowski J."/>
            <person name="Ruckert C."/>
        </authorList>
    </citation>
    <scope>NUCLEOTIDE SEQUENCE</scope>
    <source>
        <strain evidence="2">CGMCC 1.16012</strain>
    </source>
</reference>
<gene>
    <name evidence="2" type="ORF">GCM10011517_19530</name>
</gene>
<name>A0A917AHW9_9RHOB</name>
<organism evidence="2 3">
    <name type="scientific">Actibacterium pelagium</name>
    <dbReference type="NCBI Taxonomy" id="2029103"/>
    <lineage>
        <taxon>Bacteria</taxon>
        <taxon>Pseudomonadati</taxon>
        <taxon>Pseudomonadota</taxon>
        <taxon>Alphaproteobacteria</taxon>
        <taxon>Rhodobacterales</taxon>
        <taxon>Roseobacteraceae</taxon>
        <taxon>Actibacterium</taxon>
    </lineage>
</organism>
<evidence type="ECO:0000313" key="3">
    <source>
        <dbReference type="Proteomes" id="UP000606730"/>
    </source>
</evidence>
<evidence type="ECO:0000313" key="2">
    <source>
        <dbReference type="EMBL" id="GGE51907.1"/>
    </source>
</evidence>
<feature type="domain" description="GST N-terminal" evidence="1">
    <location>
        <begin position="1"/>
        <end position="82"/>
    </location>
</feature>
<dbReference type="Gene3D" id="3.40.30.10">
    <property type="entry name" value="Glutaredoxin"/>
    <property type="match status" value="1"/>
</dbReference>
<dbReference type="SUPFAM" id="SSF47616">
    <property type="entry name" value="GST C-terminal domain-like"/>
    <property type="match status" value="1"/>
</dbReference>
<dbReference type="InterPro" id="IPR036282">
    <property type="entry name" value="Glutathione-S-Trfase_C_sf"/>
</dbReference>
<keyword evidence="3" id="KW-1185">Reference proteome</keyword>
<dbReference type="InterPro" id="IPR004045">
    <property type="entry name" value="Glutathione_S-Trfase_N"/>
</dbReference>
<dbReference type="OrthoDB" id="9795329at2"/>
<dbReference type="SUPFAM" id="SSF52833">
    <property type="entry name" value="Thioredoxin-like"/>
    <property type="match status" value="1"/>
</dbReference>
<dbReference type="CDD" id="cd03205">
    <property type="entry name" value="GST_C_6"/>
    <property type="match status" value="1"/>
</dbReference>
<dbReference type="EMBL" id="BMKN01000002">
    <property type="protein sequence ID" value="GGE51907.1"/>
    <property type="molecule type" value="Genomic_DNA"/>
</dbReference>
<protein>
    <submittedName>
        <fullName evidence="2">Glutathione S-transferase</fullName>
    </submittedName>
</protein>
<dbReference type="Gene3D" id="1.20.1050.10">
    <property type="match status" value="1"/>
</dbReference>
<dbReference type="InterPro" id="IPR036249">
    <property type="entry name" value="Thioredoxin-like_sf"/>
</dbReference>
<sequence length="201" mass="22524">MQLFYAVTSPFVRKVMVVLAETGQTSDVEILPVYGTPVDPGDLPLDKNPLGKLPTLLLEDGRAIYDSRVITRYLDERAGAGLYPQAPKLWDSLTLEATGDGILDSALLMVYEDRLRDPQHRSADIIEGYWGKIERALALLSQQWMTHLNGPLDIGQIAAGCALGYIDFRLPDRDWRPDNPKLADWYETFSRRDSMLSSVPS</sequence>
<dbReference type="RefSeq" id="WP_095594871.1">
    <property type="nucleotide sequence ID" value="NZ_BMKN01000002.1"/>
</dbReference>
<comment type="caution">
    <text evidence="2">The sequence shown here is derived from an EMBL/GenBank/DDBJ whole genome shotgun (WGS) entry which is preliminary data.</text>
</comment>
<accession>A0A917AHW9</accession>